<keyword evidence="1" id="KW-1133">Transmembrane helix</keyword>
<gene>
    <name evidence="3" type="ordered locus">Fisuc_0382</name>
    <name evidence="4" type="ordered locus">FSU_0797</name>
</gene>
<dbReference type="KEGG" id="fsu:Fisuc_0382"/>
<feature type="signal peptide" evidence="2">
    <location>
        <begin position="1"/>
        <end position="18"/>
    </location>
</feature>
<keyword evidence="2" id="KW-0732">Signal</keyword>
<keyword evidence="6" id="KW-1185">Reference proteome</keyword>
<dbReference type="EMBL" id="CP002158">
    <property type="protein sequence ID" value="ADL26830.1"/>
    <property type="molecule type" value="Genomic_DNA"/>
</dbReference>
<evidence type="ECO:0000256" key="1">
    <source>
        <dbReference type="SAM" id="Phobius"/>
    </source>
</evidence>
<evidence type="ECO:0000313" key="5">
    <source>
        <dbReference type="Proteomes" id="UP000000517"/>
    </source>
</evidence>
<dbReference type="OrthoDB" id="9777297at2"/>
<evidence type="ECO:0000313" key="6">
    <source>
        <dbReference type="Proteomes" id="UP000001497"/>
    </source>
</evidence>
<dbReference type="Proteomes" id="UP000000517">
    <property type="component" value="Chromosome"/>
</dbReference>
<evidence type="ECO:0000256" key="2">
    <source>
        <dbReference type="SAM" id="SignalP"/>
    </source>
</evidence>
<dbReference type="KEGG" id="fsc:FSU_0797"/>
<reference evidence="5" key="2">
    <citation type="submission" date="2010-08" db="EMBL/GenBank/DDBJ databases">
        <title>Complete sequence of Fibrobacter succinogenes subsp. succinogenes S85.</title>
        <authorList>
            <person name="Durkin A.S."/>
            <person name="Nelson K.E."/>
            <person name="Morrison M."/>
            <person name="Forsberg C.W."/>
            <person name="Wilson D.B."/>
            <person name="Russell J.B."/>
            <person name="Cann I.K.O."/>
            <person name="Mackie R.I."/>
            <person name="White B.A."/>
        </authorList>
    </citation>
    <scope>NUCLEOTIDE SEQUENCE [LARGE SCALE GENOMIC DNA]</scope>
    <source>
        <strain evidence="5">ATCC 19169 / S85</strain>
    </source>
</reference>
<dbReference type="Proteomes" id="UP000001497">
    <property type="component" value="Chromosome"/>
</dbReference>
<evidence type="ECO:0000313" key="4">
    <source>
        <dbReference type="EMBL" id="ADL26830.1"/>
    </source>
</evidence>
<keyword evidence="1" id="KW-0812">Transmembrane</keyword>
<feature type="transmembrane region" description="Helical" evidence="1">
    <location>
        <begin position="330"/>
        <end position="347"/>
    </location>
</feature>
<reference evidence="4" key="3">
    <citation type="submission" date="2010-08" db="EMBL/GenBank/DDBJ databases">
        <authorList>
            <person name="Durkin A.S."/>
            <person name="Nelson K.E."/>
            <person name="Morrison M."/>
            <person name="Forsberg C.W."/>
            <person name="Wilson D.B."/>
            <person name="Russell J.B."/>
            <person name="Cann I.K.O."/>
            <person name="Mackie R.I."/>
            <person name="White B.A."/>
        </authorList>
    </citation>
    <scope>NUCLEOTIDE SEQUENCE</scope>
    <source>
        <strain evidence="4">S85</strain>
    </source>
</reference>
<dbReference type="AlphaFoldDB" id="C9RL47"/>
<reference evidence="3 6" key="1">
    <citation type="submission" date="2009-10" db="EMBL/GenBank/DDBJ databases">
        <title>Complete sequence of Fibrobacter succinogenes subsp. succinogenes S85.</title>
        <authorList>
            <consortium name="US DOE Joint Genome Institute"/>
            <person name="Lucas S."/>
            <person name="Copeland A."/>
            <person name="Lapidus A."/>
            <person name="Glavina del Rio T."/>
            <person name="Tice H."/>
            <person name="Bruce D."/>
            <person name="Goodwin L."/>
            <person name="Pitluck S."/>
            <person name="Chertkov O."/>
            <person name="Detter J.C."/>
            <person name="Han C."/>
            <person name="Tapia R."/>
            <person name="Larimer F."/>
            <person name="Land M."/>
            <person name="Hauser L."/>
            <person name="Kyrpides N."/>
            <person name="Mikhailova N."/>
            <person name="Weimer P.J."/>
            <person name="Stevenson D.M."/>
            <person name="Boyum J."/>
            <person name="Brumm P.I."/>
            <person name="Mead D."/>
        </authorList>
    </citation>
    <scope>NUCLEOTIDE SEQUENCE [LARGE SCALE GENOMIC DNA]</scope>
    <source>
        <strain evidence="6">ATCC 19169 / S85</strain>
        <strain evidence="3">S85</strain>
    </source>
</reference>
<protein>
    <submittedName>
        <fullName evidence="4">Uncharacterized protein</fullName>
    </submittedName>
</protein>
<evidence type="ECO:0000313" key="3">
    <source>
        <dbReference type="EMBL" id="ACX73994.1"/>
    </source>
</evidence>
<name>C9RL47_FIBSS</name>
<feature type="transmembrane region" description="Helical" evidence="1">
    <location>
        <begin position="227"/>
        <end position="246"/>
    </location>
</feature>
<dbReference type="HOGENOM" id="CLU_796318_0_0_0"/>
<dbReference type="RefSeq" id="WP_012820224.1">
    <property type="nucleotide sequence ID" value="NC_013410.1"/>
</dbReference>
<dbReference type="EMBL" id="CP001792">
    <property type="protein sequence ID" value="ACX73994.1"/>
    <property type="molecule type" value="Genomic_DNA"/>
</dbReference>
<sequence length="348" mass="37419">MKRSFLLALCLSAAAAFAGVYDIADFTAKDAVMSDNQVFAANGGQELSTASVDEAAAVPSGNIVLRQKFAQESGLNAYQLYIGQVGDVSSMTALSVPSTVSYKNVIKSKLYVRRGMKPGDDAEKVYFDGKYVYIPGATSAITFVNGIATELKSEAPAASASSAPKQECDEFDVSCDEDIIAAKNSKSYDVSGDLNSTNSRADSRDYSASAAAQDVKDRFGIADEVRFWSAVALSAVAAGSAVVGVLQQMKASEADKAYKDLEKVANNVEGKIKEVCSSINNFDRCVKWYKTEATPETKAFMIDGWSYIDLQNRMKINKDTKDSYAMGRNIWFGVTAVSLTAAIVLFAW</sequence>
<accession>C9RL47</accession>
<proteinExistence type="predicted"/>
<organism evidence="4 5">
    <name type="scientific">Fibrobacter succinogenes (strain ATCC 19169 / S85)</name>
    <dbReference type="NCBI Taxonomy" id="59374"/>
    <lineage>
        <taxon>Bacteria</taxon>
        <taxon>Pseudomonadati</taxon>
        <taxon>Fibrobacterota</taxon>
        <taxon>Fibrobacteria</taxon>
        <taxon>Fibrobacterales</taxon>
        <taxon>Fibrobacteraceae</taxon>
        <taxon>Fibrobacter</taxon>
    </lineage>
</organism>
<feature type="chain" id="PRO_5003000176" evidence="2">
    <location>
        <begin position="19"/>
        <end position="348"/>
    </location>
</feature>
<keyword evidence="1" id="KW-0472">Membrane</keyword>